<dbReference type="InterPro" id="IPR013087">
    <property type="entry name" value="Znf_C2H2_type"/>
</dbReference>
<name>G7YS15_CLOSI</name>
<dbReference type="PROSITE" id="PS00028">
    <property type="entry name" value="ZINC_FINGER_C2H2_1"/>
    <property type="match status" value="1"/>
</dbReference>
<keyword evidence="5" id="KW-1185">Reference proteome</keyword>
<evidence type="ECO:0000313" key="5">
    <source>
        <dbReference type="Proteomes" id="UP000008909"/>
    </source>
</evidence>
<reference key="2">
    <citation type="submission" date="2011-10" db="EMBL/GenBank/DDBJ databases">
        <title>The genome and transcriptome sequence of Clonorchis sinensis provide insights into the carcinogenic liver fluke.</title>
        <authorList>
            <person name="Wang X."/>
            <person name="Huang Y."/>
            <person name="Chen W."/>
            <person name="Liu H."/>
            <person name="Guo L."/>
            <person name="Chen Y."/>
            <person name="Luo F."/>
            <person name="Zhou W."/>
            <person name="Sun J."/>
            <person name="Mao Q."/>
            <person name="Liang P."/>
            <person name="Zhou C."/>
            <person name="Tian Y."/>
            <person name="Men J."/>
            <person name="Lv X."/>
            <person name="Huang L."/>
            <person name="Zhou J."/>
            <person name="Hu Y."/>
            <person name="Li R."/>
            <person name="Zhang F."/>
            <person name="Lei H."/>
            <person name="Li X."/>
            <person name="Hu X."/>
            <person name="Liang C."/>
            <person name="Xu J."/>
            <person name="Wu Z."/>
            <person name="Yu X."/>
        </authorList>
    </citation>
    <scope>NUCLEOTIDE SEQUENCE</scope>
    <source>
        <strain>Henan</strain>
    </source>
</reference>
<keyword evidence="1" id="KW-0863">Zinc-finger</keyword>
<dbReference type="Proteomes" id="UP000008909">
    <property type="component" value="Unassembled WGS sequence"/>
</dbReference>
<accession>G7YS15</accession>
<reference evidence="4" key="1">
    <citation type="journal article" date="2011" name="Genome Biol.">
        <title>The draft genome of the carcinogenic human liver fluke Clonorchis sinensis.</title>
        <authorList>
            <person name="Wang X."/>
            <person name="Chen W."/>
            <person name="Huang Y."/>
            <person name="Sun J."/>
            <person name="Men J."/>
            <person name="Liu H."/>
            <person name="Luo F."/>
            <person name="Guo L."/>
            <person name="Lv X."/>
            <person name="Deng C."/>
            <person name="Zhou C."/>
            <person name="Fan Y."/>
            <person name="Li X."/>
            <person name="Huang L."/>
            <person name="Hu Y."/>
            <person name="Liang C."/>
            <person name="Hu X."/>
            <person name="Xu J."/>
            <person name="Yu X."/>
        </authorList>
    </citation>
    <scope>NUCLEOTIDE SEQUENCE [LARGE SCALE GENOMIC DNA]</scope>
    <source>
        <strain evidence="4">Henan</strain>
    </source>
</reference>
<keyword evidence="1" id="KW-0479">Metal-binding</keyword>
<dbReference type="AlphaFoldDB" id="G7YS15"/>
<dbReference type="EMBL" id="DF144075">
    <property type="protein sequence ID" value="GAA55745.1"/>
    <property type="molecule type" value="Genomic_DNA"/>
</dbReference>
<dbReference type="GO" id="GO:0008270">
    <property type="term" value="F:zinc ion binding"/>
    <property type="evidence" value="ECO:0007669"/>
    <property type="project" value="UniProtKB-KW"/>
</dbReference>
<keyword evidence="1" id="KW-0862">Zinc</keyword>
<organism evidence="4 5">
    <name type="scientific">Clonorchis sinensis</name>
    <name type="common">Chinese liver fluke</name>
    <dbReference type="NCBI Taxonomy" id="79923"/>
    <lineage>
        <taxon>Eukaryota</taxon>
        <taxon>Metazoa</taxon>
        <taxon>Spiralia</taxon>
        <taxon>Lophotrochozoa</taxon>
        <taxon>Platyhelminthes</taxon>
        <taxon>Trematoda</taxon>
        <taxon>Digenea</taxon>
        <taxon>Opisthorchiida</taxon>
        <taxon>Opisthorchiata</taxon>
        <taxon>Opisthorchiidae</taxon>
        <taxon>Clonorchis</taxon>
    </lineage>
</organism>
<protein>
    <submittedName>
        <fullName evidence="4">Retrovirus-related Pol polyprotein from type-2 retrotransposable element R2DM</fullName>
    </submittedName>
</protein>
<dbReference type="PROSITE" id="PS50157">
    <property type="entry name" value="ZINC_FINGER_C2H2_2"/>
    <property type="match status" value="1"/>
</dbReference>
<proteinExistence type="predicted"/>
<feature type="region of interest" description="Disordered" evidence="2">
    <location>
        <begin position="1"/>
        <end position="24"/>
    </location>
</feature>
<evidence type="ECO:0000256" key="2">
    <source>
        <dbReference type="SAM" id="MobiDB-lite"/>
    </source>
</evidence>
<evidence type="ECO:0000259" key="3">
    <source>
        <dbReference type="PROSITE" id="PS50157"/>
    </source>
</evidence>
<gene>
    <name evidence="4" type="ORF">CLF_108922</name>
</gene>
<sequence length="633" mass="71397">MADEDSEKRLMTAEPSKDSHPLDGNDRMPIVISAWVIFPQAPESFRTGTGYQTTFRMRYKPQPFSCLHFSLKKHGSAASASGTKHYHSSGSCVLRCFGLTSEKRHRHLTHLHISARRRMIRILPFQSTSQSVFTDRLERASPKISKRKPWYGAGYNPRGFNALNKRMNWRFGFTFYVTEVTGPFVSSDNVNGSIQHESAGVFAPVPTGTQERLVGLMCEECGKCCKSKAGLVAHRRVHVYESLVKPRCLRDWSSIFLVDWLSASKPGYGCLTGKHNRTKQHLMALTKLSVTQRSEANDYSVWFNQTVDCVVSHLESHADSSLDISTRLENCISTPSSASLSGVGQLQVDPPSQLRRHPDPIPQKMARCSVCCARWVVEGSMQRKLESAADKLGRAGMKVNALKTKAMVICGDRKHQATAVLVEPFCFTKELITPLGPTDTVTYLGIPFSFKWKGVINHRQYLFELLDEVMRAPLKPNQRTKITKNYLIPRLTYQFVLGQVHRNTLKRLDYYIRQSIRDGLRLPKDIHAAAKTAYTYSGYGCHIFVHRWFKEVEVNSYKSEAVADTTDAPRVVARKGLLEEVGQLASGHVSTPVQLTECGQFLCRRVISSENRSTYFIITDRVISSDSDNHPKI</sequence>
<evidence type="ECO:0000256" key="1">
    <source>
        <dbReference type="PROSITE-ProRule" id="PRU00042"/>
    </source>
</evidence>
<evidence type="ECO:0000313" key="4">
    <source>
        <dbReference type="EMBL" id="GAA55745.1"/>
    </source>
</evidence>
<feature type="domain" description="C2H2-type" evidence="3">
    <location>
        <begin position="216"/>
        <end position="243"/>
    </location>
</feature>